<evidence type="ECO:0000313" key="2">
    <source>
        <dbReference type="Proteomes" id="UP000886722"/>
    </source>
</evidence>
<sequence length="183" mass="20724">NISGIGLGHDMTVCIDDDPKQEYVVNSYFTPVAGEFGSGDVYYELPTLSDGKHSLLFTVWDTEGNSSSRSMRFTVKNGLKPQIYSLYPEKSPVSDVARFYLRHDRPDMLMTIKFSIFDWSGREIWSVEQTAMSDMWLSSPIEWNLTDKAGRRVQNGIYLYRAIISVNGSSEATKTQKIMVAPQ</sequence>
<reference evidence="1" key="2">
    <citation type="journal article" date="2021" name="PeerJ">
        <title>Extensive microbial diversity within the chicken gut microbiome revealed by metagenomics and culture.</title>
        <authorList>
            <person name="Gilroy R."/>
            <person name="Ravi A."/>
            <person name="Getino M."/>
            <person name="Pursley I."/>
            <person name="Horton D.L."/>
            <person name="Alikhan N.F."/>
            <person name="Baker D."/>
            <person name="Gharbi K."/>
            <person name="Hall N."/>
            <person name="Watson M."/>
            <person name="Adriaenssens E.M."/>
            <person name="Foster-Nyarko E."/>
            <person name="Jarju S."/>
            <person name="Secka A."/>
            <person name="Antonio M."/>
            <person name="Oren A."/>
            <person name="Chaudhuri R.R."/>
            <person name="La Ragione R."/>
            <person name="Hildebrand F."/>
            <person name="Pallen M.J."/>
        </authorList>
    </citation>
    <scope>NUCLEOTIDE SEQUENCE</scope>
    <source>
        <strain evidence="1">21143</strain>
    </source>
</reference>
<accession>A0A9D1GFY3</accession>
<name>A0A9D1GFY3_9BACT</name>
<dbReference type="Proteomes" id="UP000886722">
    <property type="component" value="Unassembled WGS sequence"/>
</dbReference>
<proteinExistence type="predicted"/>
<comment type="caution">
    <text evidence="1">The sequence shown here is derived from an EMBL/GenBank/DDBJ whole genome shotgun (WGS) entry which is preliminary data.</text>
</comment>
<feature type="non-terminal residue" evidence="1">
    <location>
        <position position="1"/>
    </location>
</feature>
<dbReference type="EMBL" id="DVKT01000071">
    <property type="protein sequence ID" value="HIT40308.1"/>
    <property type="molecule type" value="Genomic_DNA"/>
</dbReference>
<evidence type="ECO:0000313" key="1">
    <source>
        <dbReference type="EMBL" id="HIT40308.1"/>
    </source>
</evidence>
<dbReference type="Gene3D" id="2.60.40.4070">
    <property type="match status" value="1"/>
</dbReference>
<protein>
    <submittedName>
        <fullName evidence="1">Uncharacterized protein</fullName>
    </submittedName>
</protein>
<reference evidence="1" key="1">
    <citation type="submission" date="2020-10" db="EMBL/GenBank/DDBJ databases">
        <authorList>
            <person name="Gilroy R."/>
        </authorList>
    </citation>
    <scope>NUCLEOTIDE SEQUENCE</scope>
    <source>
        <strain evidence="1">21143</strain>
    </source>
</reference>
<organism evidence="1 2">
    <name type="scientific">Candidatus Caccoplasma intestinavium</name>
    <dbReference type="NCBI Taxonomy" id="2840716"/>
    <lineage>
        <taxon>Bacteria</taxon>
        <taxon>Pseudomonadati</taxon>
        <taxon>Bacteroidota</taxon>
        <taxon>Bacteroidia</taxon>
        <taxon>Bacteroidales</taxon>
        <taxon>Bacteroidaceae</taxon>
        <taxon>Bacteroidaceae incertae sedis</taxon>
        <taxon>Candidatus Caccoplasma</taxon>
    </lineage>
</organism>
<dbReference type="AlphaFoldDB" id="A0A9D1GFY3"/>
<gene>
    <name evidence="1" type="ORF">IAD06_09800</name>
</gene>